<sequence>MSWIWGNDVTVEQANMVVMSLQGELDERQATIEALVKALQKEKKDYRDALVEEVHELRERKQALQKELDQIDALIAIKTEQINSGEKVKAKKTVAAPASTPTPAESTSTTESAPADEKKEKKKKKSRKSEESQTQEPDPEGALTTLPSNSELVKVRSVDANTAFIIQRSNNANTVVYKGNILSNNTLDSNSPLHVYWIMYALPGPPFPTEELNVIERNTAYGATATARPGTSNEYDVVLASLKDRSIVLFVDDRHNVRARTTINSRANVYLERVYVQSTTSWGLPKVEFIEIFGVDPATHEEVYEKKIP</sequence>
<dbReference type="EMBL" id="VJMJ01000002">
    <property type="protein sequence ID" value="KAF0745223.1"/>
    <property type="molecule type" value="Genomic_DNA"/>
</dbReference>
<dbReference type="VEuPathDB" id="FungiDB:AeMF1_001072"/>
<dbReference type="Proteomes" id="UP000481153">
    <property type="component" value="Unassembled WGS sequence"/>
</dbReference>
<evidence type="ECO:0000256" key="2">
    <source>
        <dbReference type="SAM" id="MobiDB-lite"/>
    </source>
</evidence>
<feature type="coiled-coil region" evidence="1">
    <location>
        <begin position="25"/>
        <end position="81"/>
    </location>
</feature>
<comment type="caution">
    <text evidence="4">The sequence shown here is derived from an EMBL/GenBank/DDBJ whole genome shotgun (WGS) entry which is preliminary data.</text>
</comment>
<feature type="compositionally biased region" description="Low complexity" evidence="2">
    <location>
        <begin position="93"/>
        <end position="113"/>
    </location>
</feature>
<proteinExistence type="predicted"/>
<protein>
    <recommendedName>
        <fullName evidence="3">DUF4833 domain-containing protein</fullName>
    </recommendedName>
</protein>
<evidence type="ECO:0000259" key="3">
    <source>
        <dbReference type="Pfam" id="PF16117"/>
    </source>
</evidence>
<evidence type="ECO:0000256" key="1">
    <source>
        <dbReference type="SAM" id="Coils"/>
    </source>
</evidence>
<evidence type="ECO:0000313" key="5">
    <source>
        <dbReference type="Proteomes" id="UP000481153"/>
    </source>
</evidence>
<name>A0A6G0XWV9_9STRA</name>
<keyword evidence="1" id="KW-0175">Coiled coil</keyword>
<feature type="domain" description="DUF4833" evidence="3">
    <location>
        <begin position="164"/>
        <end position="306"/>
    </location>
</feature>
<dbReference type="InterPro" id="IPR032269">
    <property type="entry name" value="DUF4833"/>
</dbReference>
<gene>
    <name evidence="4" type="ORF">Ae201684_000256</name>
</gene>
<evidence type="ECO:0000313" key="4">
    <source>
        <dbReference type="EMBL" id="KAF0745223.1"/>
    </source>
</evidence>
<accession>A0A6G0XWV9</accession>
<dbReference type="Pfam" id="PF16117">
    <property type="entry name" value="DUF4833"/>
    <property type="match status" value="1"/>
</dbReference>
<feature type="region of interest" description="Disordered" evidence="2">
    <location>
        <begin position="86"/>
        <end position="148"/>
    </location>
</feature>
<keyword evidence="5" id="KW-1185">Reference proteome</keyword>
<reference evidence="4 5" key="1">
    <citation type="submission" date="2019-07" db="EMBL/GenBank/DDBJ databases">
        <title>Genomics analysis of Aphanomyces spp. identifies a new class of oomycete effector associated with host adaptation.</title>
        <authorList>
            <person name="Gaulin E."/>
        </authorList>
    </citation>
    <scope>NUCLEOTIDE SEQUENCE [LARGE SCALE GENOMIC DNA]</scope>
    <source>
        <strain evidence="4 5">ATCC 201684</strain>
    </source>
</reference>
<dbReference type="AlphaFoldDB" id="A0A6G0XWV9"/>
<organism evidence="4 5">
    <name type="scientific">Aphanomyces euteiches</name>
    <dbReference type="NCBI Taxonomy" id="100861"/>
    <lineage>
        <taxon>Eukaryota</taxon>
        <taxon>Sar</taxon>
        <taxon>Stramenopiles</taxon>
        <taxon>Oomycota</taxon>
        <taxon>Saprolegniomycetes</taxon>
        <taxon>Saprolegniales</taxon>
        <taxon>Verrucalvaceae</taxon>
        <taxon>Aphanomyces</taxon>
    </lineage>
</organism>